<evidence type="ECO:0000313" key="2">
    <source>
        <dbReference type="Proteomes" id="UP001055879"/>
    </source>
</evidence>
<keyword evidence="2" id="KW-1185">Reference proteome</keyword>
<name>A0ACB9CIX8_ARCLA</name>
<comment type="caution">
    <text evidence="1">The sequence shown here is derived from an EMBL/GenBank/DDBJ whole genome shotgun (WGS) entry which is preliminary data.</text>
</comment>
<gene>
    <name evidence="1" type="ORF">L6452_13559</name>
</gene>
<organism evidence="1 2">
    <name type="scientific">Arctium lappa</name>
    <name type="common">Greater burdock</name>
    <name type="synonym">Lappa major</name>
    <dbReference type="NCBI Taxonomy" id="4217"/>
    <lineage>
        <taxon>Eukaryota</taxon>
        <taxon>Viridiplantae</taxon>
        <taxon>Streptophyta</taxon>
        <taxon>Embryophyta</taxon>
        <taxon>Tracheophyta</taxon>
        <taxon>Spermatophyta</taxon>
        <taxon>Magnoliopsida</taxon>
        <taxon>eudicotyledons</taxon>
        <taxon>Gunneridae</taxon>
        <taxon>Pentapetalae</taxon>
        <taxon>asterids</taxon>
        <taxon>campanulids</taxon>
        <taxon>Asterales</taxon>
        <taxon>Asteraceae</taxon>
        <taxon>Carduoideae</taxon>
        <taxon>Cardueae</taxon>
        <taxon>Arctiinae</taxon>
        <taxon>Arctium</taxon>
    </lineage>
</organism>
<dbReference type="EMBL" id="CM042050">
    <property type="protein sequence ID" value="KAI3734097.1"/>
    <property type="molecule type" value="Genomic_DNA"/>
</dbReference>
<accession>A0ACB9CIX8</accession>
<reference evidence="2" key="1">
    <citation type="journal article" date="2022" name="Mol. Ecol. Resour.">
        <title>The genomes of chicory, endive, great burdock and yacon provide insights into Asteraceae palaeo-polyploidization history and plant inulin production.</title>
        <authorList>
            <person name="Fan W."/>
            <person name="Wang S."/>
            <person name="Wang H."/>
            <person name="Wang A."/>
            <person name="Jiang F."/>
            <person name="Liu H."/>
            <person name="Zhao H."/>
            <person name="Xu D."/>
            <person name="Zhang Y."/>
        </authorList>
    </citation>
    <scope>NUCLEOTIDE SEQUENCE [LARGE SCALE GENOMIC DNA]</scope>
    <source>
        <strain evidence="2">cv. Niubang</strain>
    </source>
</reference>
<reference evidence="1 2" key="2">
    <citation type="journal article" date="2022" name="Mol. Ecol. Resour.">
        <title>The genomes of chicory, endive, great burdock and yacon provide insights into Asteraceae paleo-polyploidization history and plant inulin production.</title>
        <authorList>
            <person name="Fan W."/>
            <person name="Wang S."/>
            <person name="Wang H."/>
            <person name="Wang A."/>
            <person name="Jiang F."/>
            <person name="Liu H."/>
            <person name="Zhao H."/>
            <person name="Xu D."/>
            <person name="Zhang Y."/>
        </authorList>
    </citation>
    <scope>NUCLEOTIDE SEQUENCE [LARGE SCALE GENOMIC DNA]</scope>
    <source>
        <strain evidence="2">cv. Niubang</strain>
    </source>
</reference>
<proteinExistence type="predicted"/>
<sequence>MLTNCCLSRIFPAEIGRDPTKRWNLNTQHYQSKVATLSEQKIKTSKVPSRPSQKLLGAKETVVKVKDYKLVATSEVVQLNLNESLLHQSDQGI</sequence>
<protein>
    <submittedName>
        <fullName evidence="1">Uncharacterized protein</fullName>
    </submittedName>
</protein>
<dbReference type="Proteomes" id="UP001055879">
    <property type="component" value="Linkage Group LG04"/>
</dbReference>
<evidence type="ECO:0000313" key="1">
    <source>
        <dbReference type="EMBL" id="KAI3734097.1"/>
    </source>
</evidence>